<dbReference type="Proteomes" id="UP000472263">
    <property type="component" value="Chromosome 5"/>
</dbReference>
<keyword evidence="8" id="KW-0805">Transcription regulation</keyword>
<dbReference type="AlphaFoldDB" id="A0A668AR21"/>
<reference evidence="20" key="1">
    <citation type="submission" date="2019-06" db="EMBL/GenBank/DDBJ databases">
        <authorList>
            <consortium name="Wellcome Sanger Institute Data Sharing"/>
        </authorList>
    </citation>
    <scope>NUCLEOTIDE SEQUENCE [LARGE SCALE GENOMIC DNA]</scope>
</reference>
<feature type="region of interest" description="Disordered" evidence="15">
    <location>
        <begin position="510"/>
        <end position="532"/>
    </location>
</feature>
<evidence type="ECO:0000313" key="21">
    <source>
        <dbReference type="Proteomes" id="UP000472263"/>
    </source>
</evidence>
<dbReference type="PROSITE" id="PS01360">
    <property type="entry name" value="ZF_MYND_1"/>
    <property type="match status" value="1"/>
</dbReference>
<feature type="compositionally biased region" description="Basic and acidic residues" evidence="15">
    <location>
        <begin position="1022"/>
        <end position="1032"/>
    </location>
</feature>
<dbReference type="InterPro" id="IPR057053">
    <property type="entry name" value="MYND_ZMYND11_ZMYD8"/>
</dbReference>
<dbReference type="FunFam" id="6.10.140.2220:FF:000002">
    <property type="entry name" value="Protein kinase C-binding protein 1 isoform C"/>
    <property type="match status" value="1"/>
</dbReference>
<feature type="domain" description="Bromo" evidence="16">
    <location>
        <begin position="159"/>
        <end position="189"/>
    </location>
</feature>
<dbReference type="InterPro" id="IPR000313">
    <property type="entry name" value="PWWP_dom"/>
</dbReference>
<dbReference type="FunFam" id="2.30.30.140:FF:000003">
    <property type="entry name" value="Protein kinase C-binding protein 1 isoform C"/>
    <property type="match status" value="1"/>
</dbReference>
<evidence type="ECO:0000259" key="19">
    <source>
        <dbReference type="PROSITE" id="PS50865"/>
    </source>
</evidence>
<feature type="region of interest" description="Disordered" evidence="15">
    <location>
        <begin position="1"/>
        <end position="77"/>
    </location>
</feature>
<dbReference type="InterPro" id="IPR001965">
    <property type="entry name" value="Znf_PHD"/>
</dbReference>
<evidence type="ECO:0000256" key="2">
    <source>
        <dbReference type="ARBA" id="ARBA00004286"/>
    </source>
</evidence>
<evidence type="ECO:0000259" key="16">
    <source>
        <dbReference type="PROSITE" id="PS50014"/>
    </source>
</evidence>
<dbReference type="GO" id="GO:0005737">
    <property type="term" value="C:cytoplasm"/>
    <property type="evidence" value="ECO:0007669"/>
    <property type="project" value="TreeGrafter"/>
</dbReference>
<protein>
    <submittedName>
        <fullName evidence="20">Zinc finger MYND-type containing 8</fullName>
    </submittedName>
</protein>
<dbReference type="InterPro" id="IPR002893">
    <property type="entry name" value="Znf_MYND"/>
</dbReference>
<comment type="subcellular location">
    <subcellularLocation>
        <location evidence="2">Chromosome</location>
    </subcellularLocation>
    <subcellularLocation>
        <location evidence="1">Nucleus</location>
    </subcellularLocation>
</comment>
<evidence type="ECO:0000256" key="13">
    <source>
        <dbReference type="PROSITE-ProRule" id="PRU00134"/>
    </source>
</evidence>
<dbReference type="GO" id="GO:0008270">
    <property type="term" value="F:zinc ion binding"/>
    <property type="evidence" value="ECO:0007669"/>
    <property type="project" value="UniProtKB-KW"/>
</dbReference>
<evidence type="ECO:0000256" key="1">
    <source>
        <dbReference type="ARBA" id="ARBA00004123"/>
    </source>
</evidence>
<dbReference type="Pfam" id="PF23460">
    <property type="entry name" value="ZMYND8_CC"/>
    <property type="match status" value="1"/>
</dbReference>
<dbReference type="SMART" id="SM00293">
    <property type="entry name" value="PWWP"/>
    <property type="match status" value="1"/>
</dbReference>
<dbReference type="Pfam" id="PF24324">
    <property type="entry name" value="MYND_ZMYND11_ZMYD8"/>
    <property type="match status" value="1"/>
</dbReference>
<evidence type="ECO:0000256" key="4">
    <source>
        <dbReference type="ARBA" id="ARBA00022723"/>
    </source>
</evidence>
<evidence type="ECO:0000256" key="15">
    <source>
        <dbReference type="SAM" id="MobiDB-lite"/>
    </source>
</evidence>
<dbReference type="InterPro" id="IPR013083">
    <property type="entry name" value="Znf_RING/FYVE/PHD"/>
</dbReference>
<name>A0A668AR21_9TELE</name>
<keyword evidence="5 13" id="KW-0863">Zinc-finger</keyword>
<dbReference type="GeneTree" id="ENSGT00940000154897"/>
<dbReference type="PROSITE" id="PS01359">
    <property type="entry name" value="ZF_PHD_1"/>
    <property type="match status" value="1"/>
</dbReference>
<evidence type="ECO:0000256" key="3">
    <source>
        <dbReference type="ARBA" id="ARBA00022454"/>
    </source>
</evidence>
<dbReference type="PROSITE" id="PS50016">
    <property type="entry name" value="ZF_PHD_2"/>
    <property type="match status" value="1"/>
</dbReference>
<feature type="compositionally biased region" description="Polar residues" evidence="15">
    <location>
        <begin position="433"/>
        <end position="444"/>
    </location>
</feature>
<keyword evidence="14" id="KW-0175">Coiled coil</keyword>
<dbReference type="Pfam" id="PF00855">
    <property type="entry name" value="PWWP"/>
    <property type="match status" value="1"/>
</dbReference>
<dbReference type="InterPro" id="IPR019787">
    <property type="entry name" value="Znf_PHD-finger"/>
</dbReference>
<keyword evidence="7" id="KW-0156">Chromatin regulator</keyword>
<dbReference type="Pfam" id="PF00628">
    <property type="entry name" value="PHD"/>
    <property type="match status" value="1"/>
</dbReference>
<feature type="compositionally biased region" description="Polar residues" evidence="15">
    <location>
        <begin position="982"/>
        <end position="1009"/>
    </location>
</feature>
<dbReference type="PROSITE" id="PS50812">
    <property type="entry name" value="PWWP"/>
    <property type="match status" value="1"/>
</dbReference>
<evidence type="ECO:0000256" key="14">
    <source>
        <dbReference type="SAM" id="Coils"/>
    </source>
</evidence>
<keyword evidence="11" id="KW-0539">Nucleus</keyword>
<feature type="compositionally biased region" description="Low complexity" evidence="15">
    <location>
        <begin position="729"/>
        <end position="740"/>
    </location>
</feature>
<evidence type="ECO:0000256" key="12">
    <source>
        <dbReference type="PROSITE-ProRule" id="PRU00035"/>
    </source>
</evidence>
<proteinExistence type="predicted"/>
<evidence type="ECO:0000256" key="9">
    <source>
        <dbReference type="ARBA" id="ARBA00023117"/>
    </source>
</evidence>
<feature type="region of interest" description="Disordered" evidence="15">
    <location>
        <begin position="559"/>
        <end position="740"/>
    </location>
</feature>
<evidence type="ECO:0000313" key="20">
    <source>
        <dbReference type="Ensembl" id="ENSMMDP00005047576.1"/>
    </source>
</evidence>
<dbReference type="Gene3D" id="2.30.30.140">
    <property type="match status" value="1"/>
</dbReference>
<dbReference type="InterPro" id="IPR011011">
    <property type="entry name" value="Znf_FYVE_PHD"/>
</dbReference>
<feature type="compositionally biased region" description="Polar residues" evidence="15">
    <location>
        <begin position="512"/>
        <end position="532"/>
    </location>
</feature>
<dbReference type="SUPFAM" id="SSF57903">
    <property type="entry name" value="FYVE/PHD zinc finger"/>
    <property type="match status" value="1"/>
</dbReference>
<dbReference type="CDD" id="cd20160">
    <property type="entry name" value="PWWP_PRKCBP1"/>
    <property type="match status" value="1"/>
</dbReference>
<dbReference type="Ensembl" id="ENSMMDT00005048521.1">
    <property type="protein sequence ID" value="ENSMMDP00005047576.1"/>
    <property type="gene ID" value="ENSMMDG00005020267.1"/>
</dbReference>
<dbReference type="Gene3D" id="1.20.920.10">
    <property type="entry name" value="Bromodomain-like"/>
    <property type="match status" value="1"/>
</dbReference>
<feature type="compositionally biased region" description="Low complexity" evidence="15">
    <location>
        <begin position="760"/>
        <end position="786"/>
    </location>
</feature>
<feature type="compositionally biased region" description="Low complexity" evidence="15">
    <location>
        <begin position="43"/>
        <end position="61"/>
    </location>
</feature>
<feature type="compositionally biased region" description="Basic and acidic residues" evidence="15">
    <location>
        <begin position="668"/>
        <end position="679"/>
    </location>
</feature>
<evidence type="ECO:0000256" key="6">
    <source>
        <dbReference type="ARBA" id="ARBA00022833"/>
    </source>
</evidence>
<keyword evidence="6" id="KW-0862">Zinc</keyword>
<dbReference type="PROSITE" id="PS50865">
    <property type="entry name" value="ZF_MYND_2"/>
    <property type="match status" value="1"/>
</dbReference>
<keyword evidence="4" id="KW-0479">Metal-binding</keyword>
<dbReference type="InterPro" id="IPR021931">
    <property type="entry name" value="ZMYND8"/>
</dbReference>
<feature type="compositionally biased region" description="Basic and acidic residues" evidence="15">
    <location>
        <begin position="559"/>
        <end position="576"/>
    </location>
</feature>
<feature type="compositionally biased region" description="Polar residues" evidence="15">
    <location>
        <begin position="410"/>
        <end position="419"/>
    </location>
</feature>
<dbReference type="PROSITE" id="PS50014">
    <property type="entry name" value="BROMODOMAIN_2"/>
    <property type="match status" value="1"/>
</dbReference>
<accession>A0A668AR21</accession>
<feature type="domain" description="PWWP" evidence="18">
    <location>
        <begin position="248"/>
        <end position="298"/>
    </location>
</feature>
<keyword evidence="21" id="KW-1185">Reference proteome</keyword>
<dbReference type="SUPFAM" id="SSF144232">
    <property type="entry name" value="HIT/MYND zinc finger-like"/>
    <property type="match status" value="1"/>
</dbReference>
<dbReference type="SMART" id="SM00249">
    <property type="entry name" value="PHD"/>
    <property type="match status" value="1"/>
</dbReference>
<dbReference type="InterPro" id="IPR036427">
    <property type="entry name" value="Bromodomain-like_sf"/>
</dbReference>
<feature type="domain" description="MYND-type" evidence="19">
    <location>
        <begin position="945"/>
        <end position="979"/>
    </location>
</feature>
<dbReference type="SUPFAM" id="SSF63748">
    <property type="entry name" value="Tudor/PWWP/MBT"/>
    <property type="match status" value="1"/>
</dbReference>
<dbReference type="GO" id="GO:0140006">
    <property type="term" value="F:histone H3 reader activity"/>
    <property type="evidence" value="ECO:0007669"/>
    <property type="project" value="UniProtKB-ARBA"/>
</dbReference>
<dbReference type="Pfam" id="PF12064">
    <property type="entry name" value="DUF3544"/>
    <property type="match status" value="1"/>
</dbReference>
<reference evidence="20" key="3">
    <citation type="submission" date="2025-09" db="UniProtKB">
        <authorList>
            <consortium name="Ensembl"/>
        </authorList>
    </citation>
    <scope>IDENTIFICATION</scope>
</reference>
<evidence type="ECO:0000256" key="8">
    <source>
        <dbReference type="ARBA" id="ARBA00023015"/>
    </source>
</evidence>
<feature type="compositionally biased region" description="Basic and acidic residues" evidence="15">
    <location>
        <begin position="600"/>
        <end position="610"/>
    </location>
</feature>
<evidence type="ECO:0000259" key="18">
    <source>
        <dbReference type="PROSITE" id="PS50812"/>
    </source>
</evidence>
<evidence type="ECO:0000259" key="17">
    <source>
        <dbReference type="PROSITE" id="PS50016"/>
    </source>
</evidence>
<dbReference type="InterPro" id="IPR001487">
    <property type="entry name" value="Bromodomain"/>
</dbReference>
<dbReference type="CDD" id="cd15538">
    <property type="entry name" value="PHD_PRKCBP1"/>
    <property type="match status" value="1"/>
</dbReference>
<evidence type="ECO:0000256" key="5">
    <source>
        <dbReference type="ARBA" id="ARBA00022771"/>
    </source>
</evidence>
<dbReference type="PANTHER" id="PTHR46453">
    <property type="entry name" value="PROTEIN KINASE C-BINDING PROTEIN 1"/>
    <property type="match status" value="1"/>
</dbReference>
<organism evidence="20 21">
    <name type="scientific">Myripristis murdjan</name>
    <name type="common">pinecone soldierfish</name>
    <dbReference type="NCBI Taxonomy" id="586833"/>
    <lineage>
        <taxon>Eukaryota</taxon>
        <taxon>Metazoa</taxon>
        <taxon>Chordata</taxon>
        <taxon>Craniata</taxon>
        <taxon>Vertebrata</taxon>
        <taxon>Euteleostomi</taxon>
        <taxon>Actinopterygii</taxon>
        <taxon>Neopterygii</taxon>
        <taxon>Teleostei</taxon>
        <taxon>Neoteleostei</taxon>
        <taxon>Acanthomorphata</taxon>
        <taxon>Holocentriformes</taxon>
        <taxon>Holocentridae</taxon>
        <taxon>Myripristis</taxon>
    </lineage>
</organism>
<dbReference type="SUPFAM" id="SSF47370">
    <property type="entry name" value="Bromodomain"/>
    <property type="match status" value="1"/>
</dbReference>
<dbReference type="GO" id="GO:0005634">
    <property type="term" value="C:nucleus"/>
    <property type="evidence" value="ECO:0007669"/>
    <property type="project" value="UniProtKB-SubCell"/>
</dbReference>
<feature type="region of interest" description="Disordered" evidence="15">
    <location>
        <begin position="982"/>
        <end position="1040"/>
    </location>
</feature>
<dbReference type="InterPro" id="IPR019786">
    <property type="entry name" value="Zinc_finger_PHD-type_CS"/>
</dbReference>
<dbReference type="InterPro" id="IPR044075">
    <property type="entry name" value="PRKCBP1_PHD"/>
</dbReference>
<feature type="compositionally biased region" description="Basic and acidic residues" evidence="15">
    <location>
        <begin position="642"/>
        <end position="660"/>
    </location>
</feature>
<feature type="coiled-coil region" evidence="14">
    <location>
        <begin position="870"/>
        <end position="941"/>
    </location>
</feature>
<sequence>LLYVSVTEEEGKTETDAIEGMEISTRSKDQGSAERVAQKRKMPSPSHSSNGHSSAETSPSPMKKKKKPGAVSSSKDQDGRNDFYCWLCHREGQVLCCELCPRVYHAKCLKLPAEPEGDWFCPECEKITVAECIETQSKAMMMLTIDQLSYLLKFALQKMKQPGTEPFQKPVSLEQHPDYAEYIFHPMDLYVDQFVCFLGRCNHKLTATAKVIVKICEHEMNEIEVCPECYLSACQKRDNWFCEPCSNPHPLVWAKLKGFPFWPAKALRDKDGQVDARFFGQHDRAWVPLNNCYLMSKEIPFSVKKTKSIFNSAMQEMEVYVENMRKRFGVFNYAPFRTPYTPDNQFQMLLDPSNPLSSSVKPEKQEKIKLSFDMTASPKMPLGRSLVSGAGVGGSTTGRRIPLSDMPRSPMSTNSSAHTGSDGEQETADKSQTKAPNSQYSTGEESMDCTASPAYTRPGPAGSTLDSPKPFHSQAPGLPLIPKQEKTPPTGSILNLNLDRSKAEMDLKELSETVQQKQGATQVLTSPKRQIKSRFQLNLDKTIESCKAQLGIDEISEDVYKGVEHSDSEDSDKSDSSDSEYASDEEQKPKDGQDAATNDKGQKESSKPVVKDQPSSSQDKEGKPDVPVTSKSAAGDAAAATVEKEKASTDSDRENPEKTKAAPASPVLKEKAQVKDEVRQPMLVEDSDSERELVIDLGEEQGGKERKRGRRDTSTVKEPTAGKPEGDTAPSSASSLSSQSPVAIPVTMVSFSTASPVAISPSTLSSATPTSTPTPASSSASTTPALKKQRPLLPRETVPVVQRAVVWNPTAVQQKDTPLSASTSAATLASSSPASVALMAASTLGAPSSSSPLAVDLQIPTASADVAADIAKYTNKIRRLRIEIEKLQWLHQQELSEMKHNLELTMAEMRQSLEQERERLVAEVKKQMELEKQQAVDETKKKQWCANCRKEAIFYCCWNTSYCDYPCQQAHWPEHMKSCTQSATAPQQEPETESTADLPNKGLGQSSSGPVPLRDTMASTPSDKDCEMEKSTENVAVSLS</sequence>
<feature type="domain" description="PHD-type" evidence="17">
    <location>
        <begin position="82"/>
        <end position="127"/>
    </location>
</feature>
<keyword evidence="10" id="KW-0804">Transcription</keyword>
<feature type="region of interest" description="Disordered" evidence="15">
    <location>
        <begin position="759"/>
        <end position="794"/>
    </location>
</feature>
<evidence type="ECO:0000256" key="7">
    <source>
        <dbReference type="ARBA" id="ARBA00022853"/>
    </source>
</evidence>
<dbReference type="InterPro" id="IPR056987">
    <property type="entry name" value="ZMYND8_CC"/>
</dbReference>
<keyword evidence="3" id="KW-0158">Chromosome</keyword>
<gene>
    <name evidence="20" type="primary">ZMYND8</name>
    <name evidence="20" type="synonym">zmynd8</name>
</gene>
<feature type="region of interest" description="Disordered" evidence="15">
    <location>
        <begin position="380"/>
        <end position="491"/>
    </location>
</feature>
<dbReference type="GO" id="GO:0005694">
    <property type="term" value="C:chromosome"/>
    <property type="evidence" value="ECO:0007669"/>
    <property type="project" value="UniProtKB-SubCell"/>
</dbReference>
<evidence type="ECO:0000256" key="10">
    <source>
        <dbReference type="ARBA" id="ARBA00023163"/>
    </source>
</evidence>
<dbReference type="GO" id="GO:0003714">
    <property type="term" value="F:transcription corepressor activity"/>
    <property type="evidence" value="ECO:0007669"/>
    <property type="project" value="TreeGrafter"/>
</dbReference>
<keyword evidence="9 12" id="KW-0103">Bromodomain</keyword>
<dbReference type="Gene3D" id="6.10.140.2220">
    <property type="match status" value="1"/>
</dbReference>
<dbReference type="PANTHER" id="PTHR46453:SF5">
    <property type="entry name" value="PROTEIN KINASE C-BINDING PROTEIN 1 ISOFORM X1"/>
    <property type="match status" value="1"/>
</dbReference>
<reference evidence="20" key="2">
    <citation type="submission" date="2025-08" db="UniProtKB">
        <authorList>
            <consortium name="Ensembl"/>
        </authorList>
    </citation>
    <scope>IDENTIFICATION</scope>
</reference>
<evidence type="ECO:0000256" key="11">
    <source>
        <dbReference type="ARBA" id="ARBA00023242"/>
    </source>
</evidence>
<dbReference type="Gene3D" id="3.30.40.10">
    <property type="entry name" value="Zinc/RING finger domain, C3HC4 (zinc finger)"/>
    <property type="match status" value="1"/>
</dbReference>